<feature type="transmembrane region" description="Helical" evidence="2">
    <location>
        <begin position="56"/>
        <end position="77"/>
    </location>
</feature>
<feature type="region of interest" description="Disordered" evidence="1">
    <location>
        <begin position="808"/>
        <end position="827"/>
    </location>
</feature>
<dbReference type="KEGG" id="bdi:100829123"/>
<accession>I1IKF3</accession>
<dbReference type="Pfam" id="PF04578">
    <property type="entry name" value="DUF594"/>
    <property type="match status" value="1"/>
</dbReference>
<gene>
    <name evidence="5" type="primary">LOC100829123</name>
    <name evidence="4" type="ORF">BRADI_4g13850v3</name>
</gene>
<feature type="region of interest" description="Disordered" evidence="1">
    <location>
        <begin position="229"/>
        <end position="261"/>
    </location>
</feature>
<dbReference type="PANTHER" id="PTHR31325">
    <property type="entry name" value="OS01G0798800 PROTEIN-RELATED"/>
    <property type="match status" value="1"/>
</dbReference>
<dbReference type="RefSeq" id="XP_003575867.1">
    <property type="nucleotide sequence ID" value="XM_003575819.3"/>
</dbReference>
<dbReference type="Proteomes" id="UP000008810">
    <property type="component" value="Chromosome 4"/>
</dbReference>
<dbReference type="Pfam" id="PF13968">
    <property type="entry name" value="DUF4220"/>
    <property type="match status" value="1"/>
</dbReference>
<sequence>MIGFSDARDLVSSLFIMLDKKIFILFRIEFLVVIVTLLFFVMFLMDFFRHIIHNSLMRAVFSVFDAVSDSIVLYLLGAMQSAPFKNQLFPVWALVLVNFRYSADYISGYGVPDRGGRRFIEWRNVLKLLGTAFLNWSRGSRFARPLWSLWALQILRSGYRFHSHSLAFQSVWHGGSSELVSEYMHSNYKPSNPEPQDCDPGTMKGYNYLVYGESKQGMKLRKPQYALDIDSADQPRKTQKTRRRSATRESPTSSPRSAQERSPLITLDKIWGCLTCLLNNPEGNDGKVLSLAFALSRLLRCRLEDVTPQEHIFCINRQLVKKIIDENIGTNDAFSIMELQLALTNDYFNTRYPMVFWCGLLSFFMSLLPSVVTFGVVCWLGVDIRKVYKPPNGELANLVKGFNVDMIITWAFIVLMMIKEIWEMVTYLLSDWMRLLLVCKYVQRKDKSIDDRCMDHIIVSFFRSKINKKWHGLIDQYVFVQSYDDRPRCWNYLHNLTTGMVPKKDDGAKLSSAIKVPKYVRQAVLEKLHKILMEAQSHSLPSVIKTLSDVNSNRREQLKQYLPYLYLPTSSHIILVWHIATSLCEMELAKKQSVDLSNPGFLCSLLSCFTGCCSSKPYLMDVDEKKRKSIFSWFTNCCPSQLNKQKVSGMLPDKLQETYITANSLSRYCAYLLVSKPDLIPDSFLVPKIVFQNAVKSARDGILKCCDSLQSRHIKLQEEADKPIKESDYEDVLKQGAILGRKLLDHESEEGRWEILAGVWAELLIHIAPTWNAEAHKKCLSGGEFITQIWALLWHCGIQKSSLWPKEDATKNNASAEPQDNNARNDNGQVVEETQQAGADMRNNQIRIKVHEADELKGSKDPRIGDIRRGPRRMEGAGSSEIEEASQAMAVETTNSQGGIAAESPKQG</sequence>
<evidence type="ECO:0000313" key="6">
    <source>
        <dbReference type="Proteomes" id="UP000008810"/>
    </source>
</evidence>
<feature type="transmembrane region" description="Helical" evidence="2">
    <location>
        <begin position="402"/>
        <end position="418"/>
    </location>
</feature>
<dbReference type="Gramene" id="KQJ87840">
    <property type="protein sequence ID" value="KQJ87840"/>
    <property type="gene ID" value="BRADI_4g13850v3"/>
</dbReference>
<dbReference type="InterPro" id="IPR007658">
    <property type="entry name" value="DUF594"/>
</dbReference>
<feature type="compositionally biased region" description="Polar residues" evidence="1">
    <location>
        <begin position="248"/>
        <end position="257"/>
    </location>
</feature>
<feature type="compositionally biased region" description="Polar residues" evidence="1">
    <location>
        <begin position="811"/>
        <end position="827"/>
    </location>
</feature>
<evidence type="ECO:0000256" key="2">
    <source>
        <dbReference type="SAM" id="Phobius"/>
    </source>
</evidence>
<evidence type="ECO:0000313" key="5">
    <source>
        <dbReference type="EnsemblPlants" id="KQJ87840"/>
    </source>
</evidence>
<reference evidence="5" key="3">
    <citation type="submission" date="2018-08" db="UniProtKB">
        <authorList>
            <consortium name="EnsemblPlants"/>
        </authorList>
    </citation>
    <scope>IDENTIFICATION</scope>
    <source>
        <strain evidence="5">cv. Bd21</strain>
    </source>
</reference>
<feature type="region of interest" description="Disordered" evidence="1">
    <location>
        <begin position="838"/>
        <end position="908"/>
    </location>
</feature>
<dbReference type="GeneID" id="100829123"/>
<proteinExistence type="predicted"/>
<feature type="transmembrane region" description="Helical" evidence="2">
    <location>
        <begin position="22"/>
        <end position="44"/>
    </location>
</feature>
<keyword evidence="6" id="KW-1185">Reference proteome</keyword>
<evidence type="ECO:0000313" key="4">
    <source>
        <dbReference type="EMBL" id="KQJ87840.1"/>
    </source>
</evidence>
<name>I1IKF3_BRADI</name>
<dbReference type="AlphaFoldDB" id="I1IKF3"/>
<evidence type="ECO:0000256" key="1">
    <source>
        <dbReference type="SAM" id="MobiDB-lite"/>
    </source>
</evidence>
<feature type="compositionally biased region" description="Basic and acidic residues" evidence="1">
    <location>
        <begin position="849"/>
        <end position="875"/>
    </location>
</feature>
<dbReference type="EnsemblPlants" id="KQJ87840">
    <property type="protein sequence ID" value="KQJ87840"/>
    <property type="gene ID" value="BRADI_4g13850v3"/>
</dbReference>
<evidence type="ECO:0000259" key="3">
    <source>
        <dbReference type="Pfam" id="PF13968"/>
    </source>
</evidence>
<keyword evidence="2" id="KW-0812">Transmembrane</keyword>
<dbReference type="RefSeq" id="XP_024310750.1">
    <property type="nucleotide sequence ID" value="XM_024454982.1"/>
</dbReference>
<dbReference type="eggNOG" id="ENOG502QSWW">
    <property type="taxonomic scope" value="Eukaryota"/>
</dbReference>
<dbReference type="OMA" id="WHYGIQK"/>
<dbReference type="EMBL" id="CM000883">
    <property type="protein sequence ID" value="KQJ87840.1"/>
    <property type="molecule type" value="Genomic_DNA"/>
</dbReference>
<feature type="domain" description="DUF4220" evidence="3">
    <location>
        <begin position="65"/>
        <end position="481"/>
    </location>
</feature>
<feature type="transmembrane region" description="Helical" evidence="2">
    <location>
        <begin position="354"/>
        <end position="382"/>
    </location>
</feature>
<keyword evidence="2" id="KW-1133">Transmembrane helix</keyword>
<feature type="transmembrane region" description="Helical" evidence="2">
    <location>
        <begin position="561"/>
        <end position="579"/>
    </location>
</feature>
<protein>
    <recommendedName>
        <fullName evidence="3">DUF4220 domain-containing protein</fullName>
    </recommendedName>
</protein>
<reference evidence="4" key="2">
    <citation type="submission" date="2017-06" db="EMBL/GenBank/DDBJ databases">
        <title>WGS assembly of Brachypodium distachyon.</title>
        <authorList>
            <consortium name="The International Brachypodium Initiative"/>
            <person name="Lucas S."/>
            <person name="Harmon-Smith M."/>
            <person name="Lail K."/>
            <person name="Tice H."/>
            <person name="Grimwood J."/>
            <person name="Bruce D."/>
            <person name="Barry K."/>
            <person name="Shu S."/>
            <person name="Lindquist E."/>
            <person name="Wang M."/>
            <person name="Pitluck S."/>
            <person name="Vogel J.P."/>
            <person name="Garvin D.F."/>
            <person name="Mockler T.C."/>
            <person name="Schmutz J."/>
            <person name="Rokhsar D."/>
            <person name="Bevan M.W."/>
        </authorList>
    </citation>
    <scope>NUCLEOTIDE SEQUENCE</scope>
    <source>
        <strain evidence="4">Bd21</strain>
    </source>
</reference>
<dbReference type="HOGENOM" id="CLU_008762_2_0_1"/>
<keyword evidence="2" id="KW-0472">Membrane</keyword>
<dbReference type="OrthoDB" id="690787at2759"/>
<organism evidence="5">
    <name type="scientific">Brachypodium distachyon</name>
    <name type="common">Purple false brome</name>
    <name type="synonym">Trachynia distachya</name>
    <dbReference type="NCBI Taxonomy" id="15368"/>
    <lineage>
        <taxon>Eukaryota</taxon>
        <taxon>Viridiplantae</taxon>
        <taxon>Streptophyta</taxon>
        <taxon>Embryophyta</taxon>
        <taxon>Tracheophyta</taxon>
        <taxon>Spermatophyta</taxon>
        <taxon>Magnoliopsida</taxon>
        <taxon>Liliopsida</taxon>
        <taxon>Poales</taxon>
        <taxon>Poaceae</taxon>
        <taxon>BOP clade</taxon>
        <taxon>Pooideae</taxon>
        <taxon>Stipodae</taxon>
        <taxon>Brachypodieae</taxon>
        <taxon>Brachypodium</taxon>
    </lineage>
</organism>
<dbReference type="InterPro" id="IPR025315">
    <property type="entry name" value="DUF4220"/>
</dbReference>
<reference evidence="4 5" key="1">
    <citation type="journal article" date="2010" name="Nature">
        <title>Genome sequencing and analysis of the model grass Brachypodium distachyon.</title>
        <authorList>
            <consortium name="International Brachypodium Initiative"/>
        </authorList>
    </citation>
    <scope>NUCLEOTIDE SEQUENCE [LARGE SCALE GENOMIC DNA]</scope>
    <source>
        <strain evidence="4">Bd21</strain>
        <strain evidence="5">cv. Bd21</strain>
    </source>
</reference>